<gene>
    <name evidence="1" type="ordered locus">Tpen_0967</name>
</gene>
<evidence type="ECO:0000313" key="1">
    <source>
        <dbReference type="EMBL" id="ABL78367.1"/>
    </source>
</evidence>
<keyword evidence="2" id="KW-1185">Reference proteome</keyword>
<dbReference type="EMBL" id="CP000505">
    <property type="protein sequence ID" value="ABL78367.1"/>
    <property type="molecule type" value="Genomic_DNA"/>
</dbReference>
<dbReference type="EnsemblBacteria" id="ABL78367">
    <property type="protein sequence ID" value="ABL78367"/>
    <property type="gene ID" value="Tpen_0967"/>
</dbReference>
<evidence type="ECO:0000313" key="2">
    <source>
        <dbReference type="Proteomes" id="UP000000641"/>
    </source>
</evidence>
<dbReference type="RefSeq" id="WP_011752632.1">
    <property type="nucleotide sequence ID" value="NC_008698.1"/>
</dbReference>
<name>A1RYT7_THEPD</name>
<dbReference type="STRING" id="368408.Tpen_0967"/>
<accession>A1RYT7</accession>
<dbReference type="AlphaFoldDB" id="A1RYT7"/>
<proteinExistence type="predicted"/>
<organism evidence="1 2">
    <name type="scientific">Thermofilum pendens (strain DSM 2475 / Hrk 5)</name>
    <dbReference type="NCBI Taxonomy" id="368408"/>
    <lineage>
        <taxon>Archaea</taxon>
        <taxon>Thermoproteota</taxon>
        <taxon>Thermoprotei</taxon>
        <taxon>Thermofilales</taxon>
        <taxon>Thermofilaceae</taxon>
        <taxon>Thermofilum</taxon>
    </lineage>
</organism>
<dbReference type="KEGG" id="tpe:Tpen_0967"/>
<dbReference type="HOGENOM" id="CLU_2857301_0_0_2"/>
<dbReference type="GeneID" id="4600441"/>
<protein>
    <submittedName>
        <fullName evidence="1">Uncharacterized protein</fullName>
    </submittedName>
</protein>
<sequence length="64" mass="7494">MKVLRWLKEILGGSQPEGARFSEKATMELYRMERLQLAVQLSYIYNWQLTMHAVKALQARKPQG</sequence>
<dbReference type="Proteomes" id="UP000000641">
    <property type="component" value="Chromosome"/>
</dbReference>
<reference evidence="2" key="1">
    <citation type="journal article" date="2008" name="J. Bacteriol.">
        <title>Genome sequence of Thermofilum pendens reveals an exceptional loss of biosynthetic pathways without genome reduction.</title>
        <authorList>
            <person name="Anderson I."/>
            <person name="Rodriguez J."/>
            <person name="Susanti D."/>
            <person name="Porat I."/>
            <person name="Reich C."/>
            <person name="Ulrich L.E."/>
            <person name="Elkins J.G."/>
            <person name="Mavromatis K."/>
            <person name="Lykidis A."/>
            <person name="Kim E."/>
            <person name="Thompson L.S."/>
            <person name="Nolan M."/>
            <person name="Land M."/>
            <person name="Copeland A."/>
            <person name="Lapidus A."/>
            <person name="Lucas S."/>
            <person name="Detter C."/>
            <person name="Zhulin I.B."/>
            <person name="Olsen G.J."/>
            <person name="Whitman W."/>
            <person name="Mukhopadhyay B."/>
            <person name="Bristow J."/>
            <person name="Kyrpides N."/>
        </authorList>
    </citation>
    <scope>NUCLEOTIDE SEQUENCE [LARGE SCALE GENOMIC DNA]</scope>
    <source>
        <strain evidence="2">DSM 2475 / Hrk 5</strain>
    </source>
</reference>